<organism evidence="2 3">
    <name type="scientific">Chromobacterium subtsugae</name>
    <dbReference type="NCBI Taxonomy" id="251747"/>
    <lineage>
        <taxon>Bacteria</taxon>
        <taxon>Pseudomonadati</taxon>
        <taxon>Pseudomonadota</taxon>
        <taxon>Betaproteobacteria</taxon>
        <taxon>Neisseriales</taxon>
        <taxon>Chromobacteriaceae</taxon>
        <taxon>Chromobacterium</taxon>
    </lineage>
</organism>
<dbReference type="GeneID" id="89686543"/>
<evidence type="ECO:0000256" key="1">
    <source>
        <dbReference type="SAM" id="MobiDB-lite"/>
    </source>
</evidence>
<dbReference type="RefSeq" id="WP_146008473.1">
    <property type="nucleotide sequence ID" value="NZ_CP143257.1"/>
</dbReference>
<gene>
    <name evidence="2" type="ORF">KIF53_18690</name>
</gene>
<reference evidence="2 3" key="1">
    <citation type="submission" date="2021-05" db="EMBL/GenBank/DDBJ databases">
        <title>Draft Whole Genome Sequencing Of Biosensor Chromobacterium violaceum Strain CV026 Reveals A Regulatory RNA In Chromobacterium violaceum Phenotype Regulatory Network.</title>
        <authorList>
            <person name="Hong K.W."/>
            <person name="Chan K.G."/>
            <person name="Chang C.-Y."/>
        </authorList>
    </citation>
    <scope>NUCLEOTIDE SEQUENCE [LARGE SCALE GENOMIC DNA]</scope>
    <source>
        <strain evidence="2 3">ATCC 31532</strain>
    </source>
</reference>
<evidence type="ECO:0000313" key="2">
    <source>
        <dbReference type="EMBL" id="MBW8289670.1"/>
    </source>
</evidence>
<dbReference type="Proteomes" id="UP000711178">
    <property type="component" value="Unassembled WGS sequence"/>
</dbReference>
<evidence type="ECO:0000313" key="3">
    <source>
        <dbReference type="Proteomes" id="UP000711178"/>
    </source>
</evidence>
<keyword evidence="3" id="KW-1185">Reference proteome</keyword>
<accession>A0ABS7FHV5</accession>
<protein>
    <submittedName>
        <fullName evidence="2">Uncharacterized protein</fullName>
    </submittedName>
</protein>
<name>A0ABS7FHV5_9NEIS</name>
<sequence>MQKALASFETKAFFASRCAAAHQIETAPLLSGNASATGALLAWALDKALPRKPSMQKCQPSGLTRHALRQPCAVRTALKKAGRNRRPCRFPGWPIAPTPMREAKNPPRRRLFHPNSQELQIRDENVQFCRLPEQ</sequence>
<comment type="caution">
    <text evidence="2">The sequence shown here is derived from an EMBL/GenBank/DDBJ whole genome shotgun (WGS) entry which is preliminary data.</text>
</comment>
<proteinExistence type="predicted"/>
<dbReference type="EMBL" id="JAHDTB010000021">
    <property type="protein sequence ID" value="MBW8289670.1"/>
    <property type="molecule type" value="Genomic_DNA"/>
</dbReference>
<feature type="region of interest" description="Disordered" evidence="1">
    <location>
        <begin position="89"/>
        <end position="111"/>
    </location>
</feature>